<dbReference type="SUPFAM" id="SSF55486">
    <property type="entry name" value="Metalloproteases ('zincins'), catalytic domain"/>
    <property type="match status" value="1"/>
</dbReference>
<dbReference type="GO" id="GO:0005886">
    <property type="term" value="C:plasma membrane"/>
    <property type="evidence" value="ECO:0007669"/>
    <property type="project" value="UniProtKB-SubCell"/>
</dbReference>
<organism evidence="14 15">
    <name type="scientific">Galendromus occidentalis</name>
    <name type="common">western predatory mite</name>
    <dbReference type="NCBI Taxonomy" id="34638"/>
    <lineage>
        <taxon>Eukaryota</taxon>
        <taxon>Metazoa</taxon>
        <taxon>Ecdysozoa</taxon>
        <taxon>Arthropoda</taxon>
        <taxon>Chelicerata</taxon>
        <taxon>Arachnida</taxon>
        <taxon>Acari</taxon>
        <taxon>Parasitiformes</taxon>
        <taxon>Mesostigmata</taxon>
        <taxon>Gamasina</taxon>
        <taxon>Phytoseioidea</taxon>
        <taxon>Phytoseiidae</taxon>
        <taxon>Typhlodrominae</taxon>
        <taxon>Galendromus</taxon>
    </lineage>
</organism>
<gene>
    <name evidence="15" type="primary">LOC100897733</name>
</gene>
<feature type="active site" description="Proton acceptor" evidence="10">
    <location>
        <position position="300"/>
    </location>
</feature>
<comment type="subcellular location">
    <subcellularLocation>
        <location evidence="2">Cell membrane</location>
        <topology evidence="2">Lipid-anchor</topology>
        <topology evidence="2">GPI-anchor</topology>
    </subcellularLocation>
    <subcellularLocation>
        <location evidence="1">Cytoplasm</location>
    </subcellularLocation>
</comment>
<dbReference type="AlphaFoldDB" id="A0AAJ6VW05"/>
<evidence type="ECO:0000259" key="12">
    <source>
        <dbReference type="Pfam" id="PF01433"/>
    </source>
</evidence>
<evidence type="ECO:0000256" key="2">
    <source>
        <dbReference type="ARBA" id="ARBA00004609"/>
    </source>
</evidence>
<sequence length="474" mass="54504">MDHVVALLETYKALRHSVKLTPNASFSFAAPEKFQLVHLHWDVEVDPKARCLKCDVRYRVRRLMNSAHELVLDSSDLYVEKVRLNRCQRIYYYKSPKHKTYGEALRIQIPKEESNFEISIAYRTRSSAALRWSHRDDRSLFTFSFPTAARSLIPCQDVPQVKIPFRATLVTPRGTTAVMGATLRDSTKRSDGKNVFLFEQRVPIPFFLIAFAVGDFTYVPVSSCVGAYTENEPADARYVAATVKRILPIAFDLLGPCVFSKFDVLILNDFPFKAMEIPGLTFLNARLVGTSELATVLAHEVAHSWFGNSLGIQTFHHLWITEGICSYVERRILLELRGESFWRLVHQDAVVRLETEVYLLGAKNARLKLVNDEIEASQLHSMVPYEKGYLFLIYLETLLGVEKLLCALRYLHLIYKETAIDSERFREFLTVLFEDSLSDVDWNDWLYGAGMPKVIWDNSYYRDVECQLRAKVAT</sequence>
<feature type="domain" description="Aminopeptidase N-like N-terminal" evidence="13">
    <location>
        <begin position="38"/>
        <end position="206"/>
    </location>
</feature>
<keyword evidence="4" id="KW-0963">Cytoplasm</keyword>
<evidence type="ECO:0000256" key="10">
    <source>
        <dbReference type="PIRSR" id="PIRSR634015-1"/>
    </source>
</evidence>
<dbReference type="PANTHER" id="PTHR45726">
    <property type="entry name" value="LEUKOTRIENE A-4 HYDROLASE"/>
    <property type="match status" value="1"/>
</dbReference>
<dbReference type="InterPro" id="IPR034015">
    <property type="entry name" value="M1_LTA4H"/>
</dbReference>
<evidence type="ECO:0000256" key="11">
    <source>
        <dbReference type="PIRSR" id="PIRSR634015-3"/>
    </source>
</evidence>
<accession>A0AAJ6VW05</accession>
<dbReference type="Proteomes" id="UP000694867">
    <property type="component" value="Unplaced"/>
</dbReference>
<dbReference type="InterPro" id="IPR027268">
    <property type="entry name" value="Peptidase_M4/M1_CTD_sf"/>
</dbReference>
<dbReference type="Pfam" id="PF17900">
    <property type="entry name" value="Peptidase_M1_N"/>
    <property type="match status" value="1"/>
</dbReference>
<comment type="cofactor">
    <cofactor evidence="11">
        <name>Zn(2+)</name>
        <dbReference type="ChEBI" id="CHEBI:29105"/>
    </cofactor>
    <text evidence="11">Binds 1 zinc ion per subunit.</text>
</comment>
<evidence type="ECO:0000256" key="1">
    <source>
        <dbReference type="ARBA" id="ARBA00004496"/>
    </source>
</evidence>
<dbReference type="PRINTS" id="PR00756">
    <property type="entry name" value="ALADIPTASE"/>
</dbReference>
<dbReference type="InterPro" id="IPR001930">
    <property type="entry name" value="Peptidase_M1"/>
</dbReference>
<feature type="binding site" evidence="11">
    <location>
        <position position="299"/>
    </location>
    <ligand>
        <name>Zn(2+)</name>
        <dbReference type="ChEBI" id="CHEBI:29105"/>
        <note>catalytic</note>
    </ligand>
</feature>
<keyword evidence="14" id="KW-1185">Reference proteome</keyword>
<proteinExistence type="inferred from homology"/>
<feature type="domain" description="Peptidase M1 membrane alanine aminopeptidase" evidence="12">
    <location>
        <begin position="258"/>
        <end position="445"/>
    </location>
</feature>
<keyword evidence="7 15" id="KW-0378">Hydrolase</keyword>
<dbReference type="GO" id="GO:0008237">
    <property type="term" value="F:metallopeptidase activity"/>
    <property type="evidence" value="ECO:0007669"/>
    <property type="project" value="UniProtKB-KW"/>
</dbReference>
<evidence type="ECO:0000256" key="8">
    <source>
        <dbReference type="ARBA" id="ARBA00022833"/>
    </source>
</evidence>
<dbReference type="InterPro" id="IPR042097">
    <property type="entry name" value="Aminopeptidase_N-like_N_sf"/>
</dbReference>
<evidence type="ECO:0000256" key="5">
    <source>
        <dbReference type="ARBA" id="ARBA00022670"/>
    </source>
</evidence>
<evidence type="ECO:0000313" key="15">
    <source>
        <dbReference type="RefSeq" id="XP_003740734.1"/>
    </source>
</evidence>
<evidence type="ECO:0000256" key="9">
    <source>
        <dbReference type="ARBA" id="ARBA00023049"/>
    </source>
</evidence>
<dbReference type="GeneID" id="100897733"/>
<evidence type="ECO:0000256" key="6">
    <source>
        <dbReference type="ARBA" id="ARBA00022723"/>
    </source>
</evidence>
<feature type="active site" description="Proton donor" evidence="10">
    <location>
        <position position="385"/>
    </location>
</feature>
<feature type="binding site" evidence="11">
    <location>
        <position position="303"/>
    </location>
    <ligand>
        <name>Zn(2+)</name>
        <dbReference type="ChEBI" id="CHEBI:29105"/>
        <note>catalytic</note>
    </ligand>
</feature>
<reference evidence="15" key="1">
    <citation type="submission" date="2025-08" db="UniProtKB">
        <authorList>
            <consortium name="RefSeq"/>
        </authorList>
    </citation>
    <scope>IDENTIFICATION</scope>
</reference>
<dbReference type="SUPFAM" id="SSF63737">
    <property type="entry name" value="Leukotriene A4 hydrolase N-terminal domain"/>
    <property type="match status" value="1"/>
</dbReference>
<keyword evidence="8 11" id="KW-0862">Zinc</keyword>
<dbReference type="Gene3D" id="3.30.2010.30">
    <property type="match status" value="1"/>
</dbReference>
<protein>
    <submittedName>
        <fullName evidence="15">Leukotriene A-4 hydrolase</fullName>
    </submittedName>
</protein>
<dbReference type="GO" id="GO:0008270">
    <property type="term" value="F:zinc ion binding"/>
    <property type="evidence" value="ECO:0007669"/>
    <property type="project" value="InterPro"/>
</dbReference>
<dbReference type="Pfam" id="PF01433">
    <property type="entry name" value="Peptidase_M1"/>
    <property type="match status" value="1"/>
</dbReference>
<keyword evidence="6 11" id="KW-0479">Metal-binding</keyword>
<dbReference type="Gene3D" id="2.60.40.1730">
    <property type="entry name" value="tricorn interacting facor f3 domain"/>
    <property type="match status" value="1"/>
</dbReference>
<dbReference type="InterPro" id="IPR014782">
    <property type="entry name" value="Peptidase_M1_dom"/>
</dbReference>
<dbReference type="PANTHER" id="PTHR45726:SF3">
    <property type="entry name" value="LEUKOTRIENE A-4 HYDROLASE"/>
    <property type="match status" value="1"/>
</dbReference>
<keyword evidence="9" id="KW-0482">Metalloprotease</keyword>
<dbReference type="GO" id="GO:0006508">
    <property type="term" value="P:proteolysis"/>
    <property type="evidence" value="ECO:0007669"/>
    <property type="project" value="UniProtKB-KW"/>
</dbReference>
<dbReference type="Gene3D" id="1.10.390.10">
    <property type="entry name" value="Neutral Protease Domain 2"/>
    <property type="match status" value="1"/>
</dbReference>
<dbReference type="InterPro" id="IPR045357">
    <property type="entry name" value="Aminopeptidase_N-like_N"/>
</dbReference>
<evidence type="ECO:0000313" key="14">
    <source>
        <dbReference type="Proteomes" id="UP000694867"/>
    </source>
</evidence>
<feature type="binding site" evidence="11">
    <location>
        <position position="322"/>
    </location>
    <ligand>
        <name>Zn(2+)</name>
        <dbReference type="ChEBI" id="CHEBI:29105"/>
        <note>catalytic</note>
    </ligand>
</feature>
<name>A0AAJ6VW05_9ACAR</name>
<comment type="similarity">
    <text evidence="3">Belongs to the peptidase M1 family.</text>
</comment>
<keyword evidence="5" id="KW-0645">Protease</keyword>
<evidence type="ECO:0000259" key="13">
    <source>
        <dbReference type="Pfam" id="PF17900"/>
    </source>
</evidence>
<dbReference type="RefSeq" id="XP_003740734.1">
    <property type="nucleotide sequence ID" value="XM_003740686.1"/>
</dbReference>
<evidence type="ECO:0000256" key="3">
    <source>
        <dbReference type="ARBA" id="ARBA00010136"/>
    </source>
</evidence>
<dbReference type="GO" id="GO:0005737">
    <property type="term" value="C:cytoplasm"/>
    <property type="evidence" value="ECO:0007669"/>
    <property type="project" value="UniProtKB-SubCell"/>
</dbReference>
<evidence type="ECO:0000256" key="4">
    <source>
        <dbReference type="ARBA" id="ARBA00022490"/>
    </source>
</evidence>
<evidence type="ECO:0000256" key="7">
    <source>
        <dbReference type="ARBA" id="ARBA00022801"/>
    </source>
</evidence>
<dbReference type="KEGG" id="goe:100897733"/>